<organism evidence="3 4">
    <name type="scientific">Rhododendron williamsianum</name>
    <dbReference type="NCBI Taxonomy" id="262921"/>
    <lineage>
        <taxon>Eukaryota</taxon>
        <taxon>Viridiplantae</taxon>
        <taxon>Streptophyta</taxon>
        <taxon>Embryophyta</taxon>
        <taxon>Tracheophyta</taxon>
        <taxon>Spermatophyta</taxon>
        <taxon>Magnoliopsida</taxon>
        <taxon>eudicotyledons</taxon>
        <taxon>Gunneridae</taxon>
        <taxon>Pentapetalae</taxon>
        <taxon>asterids</taxon>
        <taxon>Ericales</taxon>
        <taxon>Ericaceae</taxon>
        <taxon>Ericoideae</taxon>
        <taxon>Rhodoreae</taxon>
        <taxon>Rhododendron</taxon>
    </lineage>
</organism>
<evidence type="ECO:0000313" key="3">
    <source>
        <dbReference type="EMBL" id="KAE9448728.1"/>
    </source>
</evidence>
<feature type="non-terminal residue" evidence="3">
    <location>
        <position position="1"/>
    </location>
</feature>
<dbReference type="InterPro" id="IPR005519">
    <property type="entry name" value="Acid_phosphat_B-like"/>
</dbReference>
<keyword evidence="4" id="KW-1185">Reference proteome</keyword>
<name>A0A6A4L1H8_9ERIC</name>
<comment type="caution">
    <text evidence="3">The sequence shown here is derived from an EMBL/GenBank/DDBJ whole genome shotgun (WGS) entry which is preliminary data.</text>
</comment>
<feature type="transmembrane region" description="Helical" evidence="2">
    <location>
        <begin position="54"/>
        <end position="75"/>
    </location>
</feature>
<keyword evidence="2" id="KW-1133">Transmembrane helix</keyword>
<gene>
    <name evidence="3" type="ORF">C3L33_19381</name>
</gene>
<sequence length="111" mass="12051">MNGHRYRYDSGVVAVDASAFAETVNVSGDGMDAWVFDIDETLLSNLPYYATVRYGFMPSILCVLVELVTVCLLICDLNGHDINLVGSVYRISMPEEQCKPGLASNQAALGV</sequence>
<dbReference type="Gene3D" id="3.40.50.1000">
    <property type="entry name" value="HAD superfamily/HAD-like"/>
    <property type="match status" value="1"/>
</dbReference>
<dbReference type="PANTHER" id="PTHR31284:SF10">
    <property type="entry name" value="ACID PHOSPHATASE-LIKE PROTEIN"/>
    <property type="match status" value="1"/>
</dbReference>
<proteinExistence type="predicted"/>
<dbReference type="InterPro" id="IPR036412">
    <property type="entry name" value="HAD-like_sf"/>
</dbReference>
<evidence type="ECO:0008006" key="5">
    <source>
        <dbReference type="Google" id="ProtNLM"/>
    </source>
</evidence>
<reference evidence="3 4" key="1">
    <citation type="journal article" date="2019" name="Genome Biol. Evol.">
        <title>The Rhododendron genome and chromosomal organization provide insight into shared whole-genome duplications across the heath family (Ericaceae).</title>
        <authorList>
            <person name="Soza V.L."/>
            <person name="Lindsley D."/>
            <person name="Waalkes A."/>
            <person name="Ramage E."/>
            <person name="Patwardhan R.P."/>
            <person name="Burton J.N."/>
            <person name="Adey A."/>
            <person name="Kumar A."/>
            <person name="Qiu R."/>
            <person name="Shendure J."/>
            <person name="Hall B."/>
        </authorList>
    </citation>
    <scope>NUCLEOTIDE SEQUENCE [LARGE SCALE GENOMIC DNA]</scope>
    <source>
        <strain evidence="3">RSF 1966-606</strain>
    </source>
</reference>
<evidence type="ECO:0000256" key="2">
    <source>
        <dbReference type="SAM" id="Phobius"/>
    </source>
</evidence>
<protein>
    <recommendedName>
        <fullName evidence="5">Acid phosphatase</fullName>
    </recommendedName>
</protein>
<dbReference type="InterPro" id="IPR023214">
    <property type="entry name" value="HAD_sf"/>
</dbReference>
<dbReference type="SUPFAM" id="SSF56784">
    <property type="entry name" value="HAD-like"/>
    <property type="match status" value="1"/>
</dbReference>
<dbReference type="EMBL" id="QEFC01003397">
    <property type="protein sequence ID" value="KAE9448728.1"/>
    <property type="molecule type" value="Genomic_DNA"/>
</dbReference>
<evidence type="ECO:0000256" key="1">
    <source>
        <dbReference type="ARBA" id="ARBA00022729"/>
    </source>
</evidence>
<dbReference type="Pfam" id="PF03767">
    <property type="entry name" value="Acid_phosphat_B"/>
    <property type="match status" value="1"/>
</dbReference>
<dbReference type="Proteomes" id="UP000428333">
    <property type="component" value="Linkage Group LG12"/>
</dbReference>
<keyword evidence="1" id="KW-0732">Signal</keyword>
<accession>A0A6A4L1H8</accession>
<dbReference type="PANTHER" id="PTHR31284">
    <property type="entry name" value="ACID PHOSPHATASE-LIKE PROTEIN"/>
    <property type="match status" value="1"/>
</dbReference>
<keyword evidence="2" id="KW-0472">Membrane</keyword>
<dbReference type="AlphaFoldDB" id="A0A6A4L1H8"/>
<keyword evidence="2" id="KW-0812">Transmembrane</keyword>
<dbReference type="OrthoDB" id="59415at2759"/>
<evidence type="ECO:0000313" key="4">
    <source>
        <dbReference type="Proteomes" id="UP000428333"/>
    </source>
</evidence>